<dbReference type="GO" id="GO:0000977">
    <property type="term" value="F:RNA polymerase II transcription regulatory region sequence-specific DNA binding"/>
    <property type="evidence" value="ECO:0000318"/>
    <property type="project" value="GO_Central"/>
</dbReference>
<dbReference type="InterPro" id="IPR001356">
    <property type="entry name" value="HD"/>
</dbReference>
<reference evidence="9" key="1">
    <citation type="submission" date="2024-01" db="EMBL/GenBank/DDBJ databases">
        <title>GRCr8: a new rat reference genome assembly contstructed from accurate long reads and long range scaffolding.</title>
        <authorList>
            <person name="Doris P.A."/>
            <person name="Kalbfleisch T."/>
            <person name="Li K."/>
            <person name="Howe K."/>
            <person name="Wood J."/>
        </authorList>
    </citation>
    <scope>NUCLEOTIDE SEQUENCE [LARGE SCALE GENOMIC DNA]</scope>
    <source>
        <strain evidence="9">Brown Norway</strain>
    </source>
</reference>
<dbReference type="GO" id="GO:1990837">
    <property type="term" value="F:sequence-specific double-stranded DNA binding"/>
    <property type="evidence" value="ECO:0000266"/>
    <property type="project" value="RGD"/>
</dbReference>
<dbReference type="Bgee" id="ENSRNOG00000028050">
    <property type="expression patterns" value="Expressed in testis"/>
</dbReference>
<reference evidence="9" key="3">
    <citation type="submission" date="2025-09" db="UniProtKB">
        <authorList>
            <consortium name="Ensembl"/>
        </authorList>
    </citation>
    <scope>IDENTIFICATION</scope>
    <source>
        <strain evidence="9">Brown Norway</strain>
    </source>
</reference>
<dbReference type="GO" id="GO:0030521">
    <property type="term" value="P:androgen receptor signaling pathway"/>
    <property type="evidence" value="ECO:0000266"/>
    <property type="project" value="RGD"/>
</dbReference>
<evidence type="ECO:0000256" key="7">
    <source>
        <dbReference type="SAM" id="MobiDB-lite"/>
    </source>
</evidence>
<reference evidence="9" key="2">
    <citation type="submission" date="2025-08" db="UniProtKB">
        <authorList>
            <consortium name="Ensembl"/>
        </authorList>
    </citation>
    <scope>IDENTIFICATION</scope>
    <source>
        <strain evidence="9">Brown Norway</strain>
    </source>
</reference>
<dbReference type="GO" id="GO:0048666">
    <property type="term" value="P:neuron development"/>
    <property type="evidence" value="ECO:0000318"/>
    <property type="project" value="GO_Central"/>
</dbReference>
<dbReference type="CTD" id="691244"/>
<dbReference type="Pfam" id="PF00046">
    <property type="entry name" value="Homeodomain"/>
    <property type="match status" value="1"/>
</dbReference>
<evidence type="ECO:0000313" key="11">
    <source>
        <dbReference type="RGD" id="1586264"/>
    </source>
</evidence>
<dbReference type="GO" id="GO:0005829">
    <property type="term" value="C:cytosol"/>
    <property type="evidence" value="ECO:0000266"/>
    <property type="project" value="RGD"/>
</dbReference>
<dbReference type="HOGENOM" id="CLU_1194575_0_0_1"/>
<dbReference type="GeneTree" id="ENSGT00940000163385"/>
<dbReference type="InterPro" id="IPR009057">
    <property type="entry name" value="Homeodomain-like_sf"/>
</dbReference>
<dbReference type="GO" id="GO:0005634">
    <property type="term" value="C:nucleus"/>
    <property type="evidence" value="ECO:0000266"/>
    <property type="project" value="RGD"/>
</dbReference>
<evidence type="ECO:0000256" key="4">
    <source>
        <dbReference type="ARBA" id="ARBA00023242"/>
    </source>
</evidence>
<dbReference type="GO" id="GO:0005654">
    <property type="term" value="C:nucleoplasm"/>
    <property type="evidence" value="ECO:0000266"/>
    <property type="project" value="RGD"/>
</dbReference>
<dbReference type="InterPro" id="IPR050649">
    <property type="entry name" value="Paired_Homeobox_TFs"/>
</dbReference>
<dbReference type="GO" id="GO:0006357">
    <property type="term" value="P:regulation of transcription by RNA polymerase II"/>
    <property type="evidence" value="ECO:0000318"/>
    <property type="project" value="GO_Central"/>
</dbReference>
<feature type="compositionally biased region" description="Acidic residues" evidence="7">
    <location>
        <begin position="78"/>
        <end position="113"/>
    </location>
</feature>
<dbReference type="GO" id="GO:0000981">
    <property type="term" value="F:DNA-binding transcription factor activity, RNA polymerase II-specific"/>
    <property type="evidence" value="ECO:0000318"/>
    <property type="project" value="GO_Central"/>
</dbReference>
<dbReference type="FunCoup" id="F1M524">
    <property type="interactions" value="112"/>
</dbReference>
<evidence type="ECO:0000256" key="3">
    <source>
        <dbReference type="ARBA" id="ARBA00023155"/>
    </source>
</evidence>
<evidence type="ECO:0000313" key="10">
    <source>
        <dbReference type="Proteomes" id="UP000002494"/>
    </source>
</evidence>
<sequence length="234" mass="26374">MAQRVSFDHNYYFMECEEETNAGVQARAVASTSTMEASGAMAVAQAGAACRSHASRGTIGYDTVYEPNVKGDPKQESESDTEESYDDEDDDEDEGDEDDLSTSDQDTSDPEQEEAALFVAAAAPPIAPAAAAIQIPGPHRSRRRRHRRHRRSSPYLFTQWQVEEMENLFEETPYPDVLTRGELARTLNVPEVKVKVWFSNRRAKQRKNERRAMLRNMPSGAEDFIFMTDVEEPC</sequence>
<dbReference type="Gene3D" id="1.10.10.60">
    <property type="entry name" value="Homeodomain-like"/>
    <property type="match status" value="1"/>
</dbReference>
<evidence type="ECO:0000256" key="2">
    <source>
        <dbReference type="ARBA" id="ARBA00023125"/>
    </source>
</evidence>
<evidence type="ECO:0000256" key="1">
    <source>
        <dbReference type="ARBA" id="ARBA00004123"/>
    </source>
</evidence>
<dbReference type="RGD" id="1586264">
    <property type="gene designation" value="Rhoxf13"/>
</dbReference>
<evidence type="ECO:0000256" key="6">
    <source>
        <dbReference type="RuleBase" id="RU000682"/>
    </source>
</evidence>
<dbReference type="AGR" id="RGD:1586264"/>
<dbReference type="PANTHER" id="PTHR24329:SF557">
    <property type="entry name" value="HOMEOBOX PROTEIN RHOX13"/>
    <property type="match status" value="1"/>
</dbReference>
<keyword evidence="3 5" id="KW-0371">Homeobox</keyword>
<dbReference type="STRING" id="10116.ENSRNOP00000035168"/>
<keyword evidence="4 5" id="KW-0539">Nucleus</keyword>
<accession>F1M524</accession>
<dbReference type="Ensembl" id="ENSRNOT00000035489.7">
    <property type="protein sequence ID" value="ENSRNOP00000035168.6"/>
    <property type="gene ID" value="ENSRNOG00000028050.7"/>
</dbReference>
<comment type="subcellular location">
    <subcellularLocation>
        <location evidence="1 5 6">Nucleus</location>
    </subcellularLocation>
</comment>
<evidence type="ECO:0000313" key="9">
    <source>
        <dbReference type="Ensembl" id="ENSRNOP00000035168.6"/>
    </source>
</evidence>
<dbReference type="FunFam" id="1.10.10.60:FF:000580">
    <property type="entry name" value="Reproductive homeobox on X chromosome 11"/>
    <property type="match status" value="1"/>
</dbReference>
<gene>
    <name evidence="11" type="primary">Rhoxf13</name>
    <name evidence="11" type="synonym">LOC100364841</name>
    <name evidence="11" type="synonym">Rhox13</name>
</gene>
<evidence type="ECO:0000256" key="5">
    <source>
        <dbReference type="PROSITE-ProRule" id="PRU00108"/>
    </source>
</evidence>
<dbReference type="SUPFAM" id="SSF46689">
    <property type="entry name" value="Homeodomain-like"/>
    <property type="match status" value="1"/>
</dbReference>
<dbReference type="InParanoid" id="F1M524"/>
<dbReference type="PROSITE" id="PS50071">
    <property type="entry name" value="HOMEOBOX_2"/>
    <property type="match status" value="1"/>
</dbReference>
<dbReference type="AlphaFoldDB" id="F1M524"/>
<proteinExistence type="predicted"/>
<dbReference type="InterPro" id="IPR017970">
    <property type="entry name" value="Homeobox_CS"/>
</dbReference>
<evidence type="ECO:0000259" key="8">
    <source>
        <dbReference type="PROSITE" id="PS50071"/>
    </source>
</evidence>
<dbReference type="PaxDb" id="10116-ENSRNOP00000035168"/>
<dbReference type="KEGG" id="rno:691244"/>
<keyword evidence="10" id="KW-1185">Reference proteome</keyword>
<name>F1M524_RAT</name>
<organism evidence="9 10">
    <name type="scientific">Rattus norvegicus</name>
    <name type="common">Rat</name>
    <dbReference type="NCBI Taxonomy" id="10116"/>
    <lineage>
        <taxon>Eukaryota</taxon>
        <taxon>Metazoa</taxon>
        <taxon>Chordata</taxon>
        <taxon>Craniata</taxon>
        <taxon>Vertebrata</taxon>
        <taxon>Euteleostomi</taxon>
        <taxon>Mammalia</taxon>
        <taxon>Eutheria</taxon>
        <taxon>Euarchontoglires</taxon>
        <taxon>Glires</taxon>
        <taxon>Rodentia</taxon>
        <taxon>Myomorpha</taxon>
        <taxon>Muroidea</taxon>
        <taxon>Muridae</taxon>
        <taxon>Murinae</taxon>
        <taxon>Rattus</taxon>
    </lineage>
</organism>
<protein>
    <submittedName>
        <fullName evidence="9">Rhox homeobox family member 13</fullName>
    </submittedName>
</protein>
<dbReference type="PROSITE" id="PS00027">
    <property type="entry name" value="HOMEOBOX_1"/>
    <property type="match status" value="1"/>
</dbReference>
<dbReference type="SMART" id="SM00389">
    <property type="entry name" value="HOX"/>
    <property type="match status" value="1"/>
</dbReference>
<keyword evidence="2 5" id="KW-0238">DNA-binding</keyword>
<dbReference type="GO" id="GO:0010628">
    <property type="term" value="P:positive regulation of gene expression"/>
    <property type="evidence" value="ECO:0000266"/>
    <property type="project" value="RGD"/>
</dbReference>
<dbReference type="GO" id="GO:0071300">
    <property type="term" value="P:cellular response to retinoic acid"/>
    <property type="evidence" value="ECO:0000266"/>
    <property type="project" value="RGD"/>
</dbReference>
<dbReference type="PANTHER" id="PTHR24329">
    <property type="entry name" value="HOMEOBOX PROTEIN ARISTALESS"/>
    <property type="match status" value="1"/>
</dbReference>
<dbReference type="GeneID" id="691244"/>
<feature type="DNA-binding region" description="Homeobox" evidence="5">
    <location>
        <begin position="150"/>
        <end position="209"/>
    </location>
</feature>
<feature type="region of interest" description="Disordered" evidence="7">
    <location>
        <begin position="61"/>
        <end position="113"/>
    </location>
</feature>
<feature type="domain" description="Homeobox" evidence="8">
    <location>
        <begin position="148"/>
        <end position="208"/>
    </location>
</feature>
<dbReference type="Proteomes" id="UP000002494">
    <property type="component" value="Chromosome X"/>
</dbReference>
<dbReference type="eggNOG" id="KOG0490">
    <property type="taxonomic scope" value="Eukaryota"/>
</dbReference>
<dbReference type="CDD" id="cd00086">
    <property type="entry name" value="homeodomain"/>
    <property type="match status" value="1"/>
</dbReference>
<dbReference type="OMA" id="IRQMCKE"/>
<dbReference type="VEuPathDB" id="HostDB:ENSRNOG00000028050"/>
<dbReference type="RefSeq" id="NP_001395833.1">
    <property type="nucleotide sequence ID" value="NM_001408904.1"/>
</dbReference>
<dbReference type="OrthoDB" id="9634605at2759"/>